<evidence type="ECO:0000313" key="2">
    <source>
        <dbReference type="EMBL" id="KAF0741872.1"/>
    </source>
</evidence>
<dbReference type="PANTHER" id="PTHR46723:SF1">
    <property type="entry name" value="LEUCINE-RICH REPEAT AND IQ DOMAIN-CONTAINING PROTEIN 3"/>
    <property type="match status" value="1"/>
</dbReference>
<dbReference type="EMBL" id="VJMJ01000034">
    <property type="protein sequence ID" value="KAF0741872.1"/>
    <property type="molecule type" value="Genomic_DNA"/>
</dbReference>
<name>A0A6G0XN65_9STRA</name>
<dbReference type="Pfam" id="PF00612">
    <property type="entry name" value="IQ"/>
    <property type="match status" value="2"/>
</dbReference>
<dbReference type="InterPro" id="IPR052859">
    <property type="entry name" value="LRR-IQ_domain_protein"/>
</dbReference>
<evidence type="ECO:0000313" key="3">
    <source>
        <dbReference type="Proteomes" id="UP000481153"/>
    </source>
</evidence>
<accession>A0A6G0XN65</accession>
<reference evidence="2 3" key="1">
    <citation type="submission" date="2019-07" db="EMBL/GenBank/DDBJ databases">
        <title>Genomics analysis of Aphanomyces spp. identifies a new class of oomycete effector associated with host adaptation.</title>
        <authorList>
            <person name="Gaulin E."/>
        </authorList>
    </citation>
    <scope>NUCLEOTIDE SEQUENCE [LARGE SCALE GENOMIC DNA]</scope>
    <source>
        <strain evidence="2 3">ATCC 201684</strain>
    </source>
</reference>
<dbReference type="Proteomes" id="UP000481153">
    <property type="component" value="Unassembled WGS sequence"/>
</dbReference>
<dbReference type="Gene3D" id="3.80.10.10">
    <property type="entry name" value="Ribonuclease Inhibitor"/>
    <property type="match status" value="1"/>
</dbReference>
<comment type="caution">
    <text evidence="2">The sequence shown here is derived from an EMBL/GenBank/DDBJ whole genome shotgun (WGS) entry which is preliminary data.</text>
</comment>
<dbReference type="InterPro" id="IPR000048">
    <property type="entry name" value="IQ_motif_EF-hand-BS"/>
</dbReference>
<evidence type="ECO:0000256" key="1">
    <source>
        <dbReference type="SAM" id="MobiDB-lite"/>
    </source>
</evidence>
<gene>
    <name evidence="2" type="ORF">Ae201684_003063</name>
</gene>
<protein>
    <submittedName>
        <fullName evidence="2">Uncharacterized protein</fullName>
    </submittedName>
</protein>
<organism evidence="2 3">
    <name type="scientific">Aphanomyces euteiches</name>
    <dbReference type="NCBI Taxonomy" id="100861"/>
    <lineage>
        <taxon>Eukaryota</taxon>
        <taxon>Sar</taxon>
        <taxon>Stramenopiles</taxon>
        <taxon>Oomycota</taxon>
        <taxon>Saprolegniomycetes</taxon>
        <taxon>Saprolegniales</taxon>
        <taxon>Verrucalvaceae</taxon>
        <taxon>Aphanomyces</taxon>
    </lineage>
</organism>
<dbReference type="InterPro" id="IPR032675">
    <property type="entry name" value="LRR_dom_sf"/>
</dbReference>
<dbReference type="SMART" id="SM00015">
    <property type="entry name" value="IQ"/>
    <property type="match status" value="4"/>
</dbReference>
<sequence length="1341" mass="155160">MSGSDESDDDLDTKDAGQIIQELLGDATNDGDLEEEMPVRRQSRHSLTRVTPLTRMMSVKRIDDQDGQGVDLSPRRQSARTSLLRVGSSRLSLGHLTQFHEMTHPEEETSTFIMQETYARSSNATTRRGAYVQMSTVLVVNDHQNVDQYAYTGIPPQIETSFAHLVALYIQRNAIDSLDAVVACAKTLRILNVAANALEKLPPIEFWMAFTRLVALDISDNRLHKWTHIQSIKVCSPLILLRLRGNPIACLDSCRAVVVNQMPFLIVVDDYVVTDEERIKNANFGPRYCAKHAKMEANMWYPWKDGPAASSDVDLLPSLARTITQIHRLAEKNSPVIVIQRYFRGYHSRKRRLKAFPKLVLAARLIQRVFRGSRLRLYLWKQLRDLLVPINKITLLLPTWEKQRYRAAPRIIAMWKERRKHVAQKRAINKIKIWLKSVVAESKEFQLQLVLSGQLRIYCNSSSLGAILEVASICGRRDCQSLGHDVSEGSKRVFPTGVSVLSPSTFNFHHVHRHAQFITKCDGIFRSLPSQRDIQLQALRAEYQLVKADEASLSASLALRSENSHLRSIHLEMKQRAAWLKSNWRRYEQRLMLSSNRRRAGCIFDRQLPIKRRTKRQTVAVAGKPLPPWKGPEKLYVFVPTSVAMYRRMLYHLRHTHRYDSLLVYTPQDVAQVCAATTIQSAYRSYKSRCRSQFAFLLIRRRAVVCLQRWWRFMTSVTRRLDMFTACLRLVAAIDSRILYIEERVLLTLKHQSLVQRALATMPRMQSHDWKFKFTNHHVRLPITLEESLSRLREEEKQAYLSTFMVESVLERVGFPLWIPSTPPHEIVGREEKQQCKDQVSLIFTTNCLESVVLENIVEPSEEEKLNTSYDPHFSRFGMCRRIIQDNHALMNWQSVHTNDLVMDWYKAYGIPLVRLEFDTIKEARHRAALLLVKTYDARHKNYARLYTYGMLRYLWLNKPGVTKQGHIFSQDWRRMRLDIPCKWGCNHDLYTHQDSEMEQILERESSSHRSFTVPGSSEVFLPSDVTATSSLHSQLFSEDKGGHESAASPTVSLIVQHLPVQSDYNISVELRSLRQQQADTTRHESEVIESKLIHARYNTMRAKQALVASQHIPKPPPMTPNTVIAKNRKEKFKDKLQAVEDAIHADELGEARAESILHRMRLAERAHRAVMVEKTLKARENAAKIASHKIKIDVQLQRAAYEQTQLLLVKQQRKAVEAALSTRKKAQRQFAKHFGQKAVGLMRCNARDRDQDRTVAEFQRPFEEIQFTKLKERHVEESIRAKRAETLIAKQKHRIIKTMEIQAALDLQEDQEYQRLEDIQARIAQEHKVRHLLHSAHPEL</sequence>
<dbReference type="VEuPathDB" id="FungiDB:AeMF1_012598"/>
<dbReference type="SUPFAM" id="SSF52058">
    <property type="entry name" value="L domain-like"/>
    <property type="match status" value="1"/>
</dbReference>
<dbReference type="PROSITE" id="PS50096">
    <property type="entry name" value="IQ"/>
    <property type="match status" value="1"/>
</dbReference>
<dbReference type="PANTHER" id="PTHR46723">
    <property type="entry name" value="LEUCINE-RICH REPEAT AND IQ DOMAIN-CONTAINING PROTEIN 3"/>
    <property type="match status" value="1"/>
</dbReference>
<keyword evidence="3" id="KW-1185">Reference proteome</keyword>
<feature type="region of interest" description="Disordered" evidence="1">
    <location>
        <begin position="24"/>
        <end position="46"/>
    </location>
</feature>
<proteinExistence type="predicted"/>
<dbReference type="Gene3D" id="1.20.5.190">
    <property type="match status" value="2"/>
</dbReference>